<dbReference type="Proteomes" id="UP001437256">
    <property type="component" value="Unassembled WGS sequence"/>
</dbReference>
<feature type="signal peptide" evidence="2">
    <location>
        <begin position="1"/>
        <end position="22"/>
    </location>
</feature>
<sequence length="399" mass="44763">MPRRRLSSVRIGLGIWITRCTCCSSTVEHRLMGVIGQRRRRYTGSALSRRRSPTIVQRLVRAGASLVNASKERGGRRPSFQAWVDYEDLFCLPVSPLSRAVIMENLPAVRALSALGADLLEWIESRSSVCPIVMVAMLMLPDVLEVLLQYLDSRPEDMPVRIFDESETVRTALDRTLRILHGREAILKSPDEAERPTEDPSSASNVISWLVQLGRRNIIFSLLEPGHRTFTLTIAVPNPVVEAVERNDEHAFRLLDDFNVELQQALPGPLPNLLYHLAERLASSQPGLYIAGYLLDIMGLSFEDFLSDRVTPFASAVTNLYFDLANLLLERGAEIDQHNEKPTLLTSIVVHNLSERGCTSVRWLLNLDEENQSLATTDKSRSRGDLVLSFITGTAQHQE</sequence>
<evidence type="ECO:0000313" key="4">
    <source>
        <dbReference type="Proteomes" id="UP001437256"/>
    </source>
</evidence>
<comment type="caution">
    <text evidence="3">The sequence shown here is derived from an EMBL/GenBank/DDBJ whole genome shotgun (WGS) entry which is preliminary data.</text>
</comment>
<dbReference type="SUPFAM" id="SSF48403">
    <property type="entry name" value="Ankyrin repeat"/>
    <property type="match status" value="1"/>
</dbReference>
<keyword evidence="1" id="KW-0040">ANK repeat</keyword>
<dbReference type="EMBL" id="JBBXMP010000087">
    <property type="protein sequence ID" value="KAL0063172.1"/>
    <property type="molecule type" value="Genomic_DNA"/>
</dbReference>
<evidence type="ECO:0000313" key="3">
    <source>
        <dbReference type="EMBL" id="KAL0063172.1"/>
    </source>
</evidence>
<keyword evidence="2" id="KW-0732">Signal</keyword>
<keyword evidence="4" id="KW-1185">Reference proteome</keyword>
<accession>A0ABR2ZPW7</accession>
<dbReference type="InterPro" id="IPR002110">
    <property type="entry name" value="Ankyrin_rpt"/>
</dbReference>
<gene>
    <name evidence="3" type="ORF">AAF712_009966</name>
</gene>
<name>A0ABR2ZPW7_9AGAR</name>
<evidence type="ECO:0000256" key="2">
    <source>
        <dbReference type="SAM" id="SignalP"/>
    </source>
</evidence>
<reference evidence="3 4" key="1">
    <citation type="submission" date="2024-05" db="EMBL/GenBank/DDBJ databases">
        <title>A draft genome resource for the thread blight pathogen Marasmius tenuissimus strain MS-2.</title>
        <authorList>
            <person name="Yulfo-Soto G.E."/>
            <person name="Baruah I.K."/>
            <person name="Amoako-Attah I."/>
            <person name="Bukari Y."/>
            <person name="Meinhardt L.W."/>
            <person name="Bailey B.A."/>
            <person name="Cohen S.P."/>
        </authorList>
    </citation>
    <scope>NUCLEOTIDE SEQUENCE [LARGE SCALE GENOMIC DNA]</scope>
    <source>
        <strain evidence="3 4">MS-2</strain>
    </source>
</reference>
<evidence type="ECO:0000256" key="1">
    <source>
        <dbReference type="PROSITE-ProRule" id="PRU00023"/>
    </source>
</evidence>
<organism evidence="3 4">
    <name type="scientific">Marasmius tenuissimus</name>
    <dbReference type="NCBI Taxonomy" id="585030"/>
    <lineage>
        <taxon>Eukaryota</taxon>
        <taxon>Fungi</taxon>
        <taxon>Dikarya</taxon>
        <taxon>Basidiomycota</taxon>
        <taxon>Agaricomycotina</taxon>
        <taxon>Agaricomycetes</taxon>
        <taxon>Agaricomycetidae</taxon>
        <taxon>Agaricales</taxon>
        <taxon>Marasmiineae</taxon>
        <taxon>Marasmiaceae</taxon>
        <taxon>Marasmius</taxon>
    </lineage>
</organism>
<dbReference type="Gene3D" id="1.25.40.20">
    <property type="entry name" value="Ankyrin repeat-containing domain"/>
    <property type="match status" value="1"/>
</dbReference>
<feature type="repeat" description="ANK" evidence="1">
    <location>
        <begin position="308"/>
        <end position="340"/>
    </location>
</feature>
<dbReference type="InterPro" id="IPR036770">
    <property type="entry name" value="Ankyrin_rpt-contain_sf"/>
</dbReference>
<proteinExistence type="predicted"/>
<dbReference type="PROSITE" id="PS50088">
    <property type="entry name" value="ANK_REPEAT"/>
    <property type="match status" value="1"/>
</dbReference>
<feature type="chain" id="PRO_5046184924" evidence="2">
    <location>
        <begin position="23"/>
        <end position="399"/>
    </location>
</feature>
<protein>
    <submittedName>
        <fullName evidence="3">Uncharacterized protein</fullName>
    </submittedName>
</protein>